<accession>A0AAV2DXK3</accession>
<gene>
    <name evidence="1" type="ORF">LTRI10_LOCUS19890</name>
</gene>
<evidence type="ECO:0000313" key="1">
    <source>
        <dbReference type="EMBL" id="CAL1378297.1"/>
    </source>
</evidence>
<dbReference type="AlphaFoldDB" id="A0AAV2DXK3"/>
<protein>
    <submittedName>
        <fullName evidence="1">Uncharacterized protein</fullName>
    </submittedName>
</protein>
<keyword evidence="2" id="KW-1185">Reference proteome</keyword>
<sequence length="67" mass="7963">MTEILQTLTVHLNVVFQTLFDHINRSLDALSLPAARLRLIPEEIDSRVFQLESTKRWMKYFATWSRD</sequence>
<reference evidence="1 2" key="1">
    <citation type="submission" date="2024-04" db="EMBL/GenBank/DDBJ databases">
        <authorList>
            <person name="Fracassetti M."/>
        </authorList>
    </citation>
    <scope>NUCLEOTIDE SEQUENCE [LARGE SCALE GENOMIC DNA]</scope>
</reference>
<dbReference type="Proteomes" id="UP001497516">
    <property type="component" value="Chromosome 3"/>
</dbReference>
<organism evidence="1 2">
    <name type="scientific">Linum trigynum</name>
    <dbReference type="NCBI Taxonomy" id="586398"/>
    <lineage>
        <taxon>Eukaryota</taxon>
        <taxon>Viridiplantae</taxon>
        <taxon>Streptophyta</taxon>
        <taxon>Embryophyta</taxon>
        <taxon>Tracheophyta</taxon>
        <taxon>Spermatophyta</taxon>
        <taxon>Magnoliopsida</taxon>
        <taxon>eudicotyledons</taxon>
        <taxon>Gunneridae</taxon>
        <taxon>Pentapetalae</taxon>
        <taxon>rosids</taxon>
        <taxon>fabids</taxon>
        <taxon>Malpighiales</taxon>
        <taxon>Linaceae</taxon>
        <taxon>Linum</taxon>
    </lineage>
</organism>
<dbReference type="EMBL" id="OZ034816">
    <property type="protein sequence ID" value="CAL1378297.1"/>
    <property type="molecule type" value="Genomic_DNA"/>
</dbReference>
<proteinExistence type="predicted"/>
<evidence type="ECO:0000313" key="2">
    <source>
        <dbReference type="Proteomes" id="UP001497516"/>
    </source>
</evidence>
<name>A0AAV2DXK3_9ROSI</name>